<dbReference type="Pfam" id="PF22391">
    <property type="entry name" value="DUF6975"/>
    <property type="match status" value="1"/>
</dbReference>
<dbReference type="Proteomes" id="UP001597283">
    <property type="component" value="Unassembled WGS sequence"/>
</dbReference>
<reference evidence="2" key="1">
    <citation type="journal article" date="2019" name="Int. J. Syst. Evol. Microbiol.">
        <title>The Global Catalogue of Microorganisms (GCM) 10K type strain sequencing project: providing services to taxonomists for standard genome sequencing and annotation.</title>
        <authorList>
            <consortium name="The Broad Institute Genomics Platform"/>
            <consortium name="The Broad Institute Genome Sequencing Center for Infectious Disease"/>
            <person name="Wu L."/>
            <person name="Ma J."/>
        </authorList>
    </citation>
    <scope>NUCLEOTIDE SEQUENCE [LARGE SCALE GENOMIC DNA]</scope>
    <source>
        <strain evidence="2">Q85</strain>
    </source>
</reference>
<dbReference type="EMBL" id="JBHUFC010000002">
    <property type="protein sequence ID" value="MFD1787274.1"/>
    <property type="molecule type" value="Genomic_DNA"/>
</dbReference>
<organism evidence="1 2">
    <name type="scientific">Sphingomonas floccifaciens</name>
    <dbReference type="NCBI Taxonomy" id="1844115"/>
    <lineage>
        <taxon>Bacteria</taxon>
        <taxon>Pseudomonadati</taxon>
        <taxon>Pseudomonadota</taxon>
        <taxon>Alphaproteobacteria</taxon>
        <taxon>Sphingomonadales</taxon>
        <taxon>Sphingomonadaceae</taxon>
        <taxon>Sphingomonas</taxon>
    </lineage>
</organism>
<evidence type="ECO:0000313" key="1">
    <source>
        <dbReference type="EMBL" id="MFD1787274.1"/>
    </source>
</evidence>
<comment type="caution">
    <text evidence="1">The sequence shown here is derived from an EMBL/GenBank/DDBJ whole genome shotgun (WGS) entry which is preliminary data.</text>
</comment>
<protein>
    <submittedName>
        <fullName evidence="1">DUF6975 family protein</fullName>
    </submittedName>
</protein>
<name>A0ABW4NCJ3_9SPHN</name>
<accession>A0ABW4NCJ3</accession>
<proteinExistence type="predicted"/>
<sequence>MILEAVESERAVAAWSAVTSLVDADGTGAEAYGASLLAPDAATRDLADFVHCLCLLHGRQPGLVDAAAARPLTPGTEPWLIKAADAFAGERAMLVRLVAAVGPLPSTPGQAETEAAIAAQRHALDMLAASDRPGCPIGAALALIIDWAAIRNVLDAVAVRLGLDLSPSTLPSTDDAAALVTQFAGTAAFERAMLFGSQQLLAQHHALWQLLEARAAARNDA</sequence>
<evidence type="ECO:0000313" key="2">
    <source>
        <dbReference type="Proteomes" id="UP001597283"/>
    </source>
</evidence>
<gene>
    <name evidence="1" type="ORF">ACFSC3_06795</name>
</gene>
<dbReference type="InterPro" id="IPR054248">
    <property type="entry name" value="DUF6975"/>
</dbReference>
<dbReference type="RefSeq" id="WP_380939629.1">
    <property type="nucleotide sequence ID" value="NZ_JBHUFC010000002.1"/>
</dbReference>
<keyword evidence="2" id="KW-1185">Reference proteome</keyword>